<organism evidence="11 12">
    <name type="scientific">Stutzerimonas stutzeri (strain A1501)</name>
    <name type="common">Pseudomonas stutzeri</name>
    <dbReference type="NCBI Taxonomy" id="379731"/>
    <lineage>
        <taxon>Bacteria</taxon>
        <taxon>Pseudomonadati</taxon>
        <taxon>Pseudomonadota</taxon>
        <taxon>Gammaproteobacteria</taxon>
        <taxon>Pseudomonadales</taxon>
        <taxon>Pseudomonadaceae</taxon>
        <taxon>Stutzerimonas</taxon>
    </lineage>
</organism>
<evidence type="ECO:0000256" key="9">
    <source>
        <dbReference type="RuleBase" id="RU363032"/>
    </source>
</evidence>
<dbReference type="InterPro" id="IPR010065">
    <property type="entry name" value="AA_ABC_transptr_permease_3TM"/>
</dbReference>
<dbReference type="GO" id="GO:0006865">
    <property type="term" value="P:amino acid transport"/>
    <property type="evidence" value="ECO:0007669"/>
    <property type="project" value="UniProtKB-KW"/>
</dbReference>
<dbReference type="KEGG" id="psa:PST_0016"/>
<keyword evidence="8 9" id="KW-0472">Membrane</keyword>
<evidence type="ECO:0000256" key="2">
    <source>
        <dbReference type="ARBA" id="ARBA00010072"/>
    </source>
</evidence>
<dbReference type="PANTHER" id="PTHR30614">
    <property type="entry name" value="MEMBRANE COMPONENT OF AMINO ACID ABC TRANSPORTER"/>
    <property type="match status" value="1"/>
</dbReference>
<dbReference type="PROSITE" id="PS50928">
    <property type="entry name" value="ABC_TM1"/>
    <property type="match status" value="1"/>
</dbReference>
<evidence type="ECO:0000313" key="11">
    <source>
        <dbReference type="EMBL" id="ABP77724.1"/>
    </source>
</evidence>
<dbReference type="AlphaFoldDB" id="A4VFH3"/>
<dbReference type="PANTHER" id="PTHR30614:SF0">
    <property type="entry name" value="L-CYSTINE TRANSPORT SYSTEM PERMEASE PROTEIN TCYL"/>
    <property type="match status" value="1"/>
</dbReference>
<evidence type="ECO:0000256" key="4">
    <source>
        <dbReference type="ARBA" id="ARBA00022475"/>
    </source>
</evidence>
<keyword evidence="4" id="KW-1003">Cell membrane</keyword>
<dbReference type="HOGENOM" id="CLU_019602_1_4_6"/>
<evidence type="ECO:0000256" key="1">
    <source>
        <dbReference type="ARBA" id="ARBA00004429"/>
    </source>
</evidence>
<gene>
    <name evidence="11" type="ordered locus">PST_0016</name>
</gene>
<dbReference type="NCBIfam" id="TIGR01726">
    <property type="entry name" value="HEQRo_perm_3TM"/>
    <property type="match status" value="1"/>
</dbReference>
<feature type="transmembrane region" description="Helical" evidence="9">
    <location>
        <begin position="96"/>
        <end position="117"/>
    </location>
</feature>
<evidence type="ECO:0000256" key="5">
    <source>
        <dbReference type="ARBA" id="ARBA00022692"/>
    </source>
</evidence>
<keyword evidence="3 9" id="KW-0813">Transport</keyword>
<dbReference type="InterPro" id="IPR043429">
    <property type="entry name" value="ArtM/GltK/GlnP/TcyL/YhdX-like"/>
</dbReference>
<protein>
    <submittedName>
        <fullName evidence="11">Amino acid ABC transporter, permease protein</fullName>
    </submittedName>
</protein>
<dbReference type="SUPFAM" id="SSF161098">
    <property type="entry name" value="MetI-like"/>
    <property type="match status" value="1"/>
</dbReference>
<proteinExistence type="inferred from homology"/>
<dbReference type="Gene3D" id="1.10.3720.10">
    <property type="entry name" value="MetI-like"/>
    <property type="match status" value="1"/>
</dbReference>
<comment type="subcellular location">
    <subcellularLocation>
        <location evidence="1">Cell inner membrane</location>
        <topology evidence="1">Multi-pass membrane protein</topology>
    </subcellularLocation>
    <subcellularLocation>
        <location evidence="9">Cell membrane</location>
        <topology evidence="9">Multi-pass membrane protein</topology>
    </subcellularLocation>
</comment>
<dbReference type="InterPro" id="IPR014342">
    <property type="entry name" value="Ectoine_EhuC"/>
</dbReference>
<dbReference type="Proteomes" id="UP000000233">
    <property type="component" value="Chromosome"/>
</dbReference>
<dbReference type="GO" id="GO:0043190">
    <property type="term" value="C:ATP-binding cassette (ABC) transporter complex"/>
    <property type="evidence" value="ECO:0007669"/>
    <property type="project" value="InterPro"/>
</dbReference>
<evidence type="ECO:0000256" key="8">
    <source>
        <dbReference type="ARBA" id="ARBA00023136"/>
    </source>
</evidence>
<dbReference type="CDD" id="cd06261">
    <property type="entry name" value="TM_PBP2"/>
    <property type="match status" value="1"/>
</dbReference>
<name>A4VFH3_STUS1</name>
<evidence type="ECO:0000259" key="10">
    <source>
        <dbReference type="PROSITE" id="PS50928"/>
    </source>
</evidence>
<accession>A4VFH3</accession>
<evidence type="ECO:0000256" key="6">
    <source>
        <dbReference type="ARBA" id="ARBA00022970"/>
    </source>
</evidence>
<feature type="transmembrane region" description="Helical" evidence="9">
    <location>
        <begin position="146"/>
        <end position="164"/>
    </location>
</feature>
<feature type="transmembrane region" description="Helical" evidence="9">
    <location>
        <begin position="29"/>
        <end position="51"/>
    </location>
</feature>
<keyword evidence="7 9" id="KW-1133">Transmembrane helix</keyword>
<dbReference type="EMBL" id="CP000304">
    <property type="protein sequence ID" value="ABP77724.1"/>
    <property type="molecule type" value="Genomic_DNA"/>
</dbReference>
<dbReference type="InterPro" id="IPR000515">
    <property type="entry name" value="MetI-like"/>
</dbReference>
<evidence type="ECO:0000256" key="3">
    <source>
        <dbReference type="ARBA" id="ARBA00022448"/>
    </source>
</evidence>
<sequence length="234" mass="25657">MRSLAQRSGQPDSATMIELLPLLLQGTWVTVKVTVFGSLLAIACALIAALARLSPLAPLRWLAVIYVEVFRGSSLLVQLFWLYFVLPLPPFNVEMSAFAVAVVGLGLNIGAYGAEVLRGAIRSVHRGQHEACHALNMTPLTRMRRIILPQALLAAIPPGTNLLIELLKNTSLVSLITLSDLAFRARQLDQATLMTLEIFGLALVIYFVLAQTINFAMRRLEQRLARGRMRGGLS</sequence>
<reference evidence="11 12" key="1">
    <citation type="journal article" date="2008" name="Proc. Natl. Acad. Sci. U.S.A.">
        <title>Nitrogen fixation island and rhizosphere competence traits in the genome of root-associated Pseudomonas stutzeri A1501.</title>
        <authorList>
            <person name="Yan Y."/>
            <person name="Yang J."/>
            <person name="Dou Y."/>
            <person name="Chen M."/>
            <person name="Ping S."/>
            <person name="Peng J."/>
            <person name="Lu W."/>
            <person name="Zhang W."/>
            <person name="Yao Z."/>
            <person name="Li H."/>
            <person name="Liu W."/>
            <person name="He S."/>
            <person name="Geng L."/>
            <person name="Zhang X."/>
            <person name="Yang F."/>
            <person name="Yu H."/>
            <person name="Zhan Y."/>
            <person name="Li D."/>
            <person name="Lin Z."/>
            <person name="Wang Y."/>
            <person name="Elmerich C."/>
            <person name="Lin M."/>
            <person name="Jin Q."/>
        </authorList>
    </citation>
    <scope>NUCLEOTIDE SEQUENCE [LARGE SCALE GENOMIC DNA]</scope>
    <source>
        <strain evidence="11 12">A1501</strain>
    </source>
</reference>
<evidence type="ECO:0000313" key="12">
    <source>
        <dbReference type="Proteomes" id="UP000000233"/>
    </source>
</evidence>
<evidence type="ECO:0000256" key="7">
    <source>
        <dbReference type="ARBA" id="ARBA00022989"/>
    </source>
</evidence>
<dbReference type="eggNOG" id="COG0765">
    <property type="taxonomic scope" value="Bacteria"/>
</dbReference>
<feature type="transmembrane region" description="Helical" evidence="9">
    <location>
        <begin position="198"/>
        <end position="217"/>
    </location>
</feature>
<keyword evidence="12" id="KW-1185">Reference proteome</keyword>
<dbReference type="GO" id="GO:0022857">
    <property type="term" value="F:transmembrane transporter activity"/>
    <property type="evidence" value="ECO:0007669"/>
    <property type="project" value="InterPro"/>
</dbReference>
<dbReference type="InterPro" id="IPR035906">
    <property type="entry name" value="MetI-like_sf"/>
</dbReference>
<dbReference type="NCBIfam" id="TIGR03004">
    <property type="entry name" value="ectoine_ehuC"/>
    <property type="match status" value="1"/>
</dbReference>
<feature type="transmembrane region" description="Helical" evidence="9">
    <location>
        <begin position="63"/>
        <end position="84"/>
    </location>
</feature>
<feature type="domain" description="ABC transmembrane type-1" evidence="10">
    <location>
        <begin position="27"/>
        <end position="217"/>
    </location>
</feature>
<comment type="similarity">
    <text evidence="2">Belongs to the binding-protein-dependent transport system permease family. HisMQ subfamily.</text>
</comment>
<keyword evidence="5 9" id="KW-0812">Transmembrane</keyword>
<keyword evidence="6" id="KW-0029">Amino-acid transport</keyword>
<dbReference type="Pfam" id="PF00528">
    <property type="entry name" value="BPD_transp_1"/>
    <property type="match status" value="1"/>
</dbReference>